<dbReference type="InterPro" id="IPR050565">
    <property type="entry name" value="LYPA1-2/EST-like"/>
</dbReference>
<reference evidence="3" key="1">
    <citation type="submission" date="2019-03" db="EMBL/GenBank/DDBJ databases">
        <title>Long read genome sequence of the mycoparasitic Pythium oligandrum ATCC 38472 isolated from sugarbeet rhizosphere.</title>
        <authorList>
            <person name="Gaulin E."/>
        </authorList>
    </citation>
    <scope>NUCLEOTIDE SEQUENCE</scope>
    <source>
        <strain evidence="3">ATCC 38472_TT</strain>
    </source>
</reference>
<dbReference type="Proteomes" id="UP000794436">
    <property type="component" value="Unassembled WGS sequence"/>
</dbReference>
<dbReference type="InterPro" id="IPR029058">
    <property type="entry name" value="AB_hydrolase_fold"/>
</dbReference>
<dbReference type="AlphaFoldDB" id="A0A8K1C7W9"/>
<evidence type="ECO:0000313" key="4">
    <source>
        <dbReference type="Proteomes" id="UP000794436"/>
    </source>
</evidence>
<dbReference type="EMBL" id="SPLM01000113">
    <property type="protein sequence ID" value="TMW58038.1"/>
    <property type="molecule type" value="Genomic_DNA"/>
</dbReference>
<evidence type="ECO:0000256" key="1">
    <source>
        <dbReference type="ARBA" id="ARBA00006499"/>
    </source>
</evidence>
<comment type="similarity">
    <text evidence="1">Belongs to the AB hydrolase superfamily. AB hydrolase 2 family.</text>
</comment>
<dbReference type="PANTHER" id="PTHR10655">
    <property type="entry name" value="LYSOPHOSPHOLIPASE-RELATED"/>
    <property type="match status" value="1"/>
</dbReference>
<evidence type="ECO:0000313" key="3">
    <source>
        <dbReference type="EMBL" id="TMW58038.1"/>
    </source>
</evidence>
<accession>A0A8K1C7W9</accession>
<dbReference type="GO" id="GO:0008474">
    <property type="term" value="F:palmitoyl-(protein) hydrolase activity"/>
    <property type="evidence" value="ECO:0007669"/>
    <property type="project" value="TreeGrafter"/>
</dbReference>
<keyword evidence="4" id="KW-1185">Reference proteome</keyword>
<dbReference type="SUPFAM" id="SSF53474">
    <property type="entry name" value="alpha/beta-Hydrolases"/>
    <property type="match status" value="1"/>
</dbReference>
<evidence type="ECO:0000259" key="2">
    <source>
        <dbReference type="Pfam" id="PF02230"/>
    </source>
</evidence>
<name>A0A8K1C7W9_PYTOL</name>
<proteinExistence type="inferred from homology"/>
<dbReference type="Gene3D" id="3.40.50.1820">
    <property type="entry name" value="alpha/beta hydrolase"/>
    <property type="match status" value="1"/>
</dbReference>
<dbReference type="GO" id="GO:0005737">
    <property type="term" value="C:cytoplasm"/>
    <property type="evidence" value="ECO:0007669"/>
    <property type="project" value="TreeGrafter"/>
</dbReference>
<organism evidence="3 4">
    <name type="scientific">Pythium oligandrum</name>
    <name type="common">Mycoparasitic fungus</name>
    <dbReference type="NCBI Taxonomy" id="41045"/>
    <lineage>
        <taxon>Eukaryota</taxon>
        <taxon>Sar</taxon>
        <taxon>Stramenopiles</taxon>
        <taxon>Oomycota</taxon>
        <taxon>Peronosporomycetes</taxon>
        <taxon>Pythiales</taxon>
        <taxon>Pythiaceae</taxon>
        <taxon>Pythium</taxon>
    </lineage>
</organism>
<dbReference type="GO" id="GO:0052689">
    <property type="term" value="F:carboxylic ester hydrolase activity"/>
    <property type="evidence" value="ECO:0007669"/>
    <property type="project" value="TreeGrafter"/>
</dbReference>
<dbReference type="InterPro" id="IPR003140">
    <property type="entry name" value="PLipase/COase/thioEstase"/>
</dbReference>
<sequence>MNGYQVVRIHVDAGLALVRRHATDATLWVTWPRHAESSAADDAAVLLQAATSRPSPSLALRPADFVPRLAFEIVPSADGHDPQNLVVFLHGRGDSHVPFGRLAAQMGLPQTAGIALRAPLELPFDLGHTWLHDLDDDFNVIPPHVSHARRSQSLQEARKTLWHFLEILRDIYNWPLDRIFLFGFSQGACMAFDLVMTRSCRLGGVVLIAGGAIQGPHLSRDGYSEPSEHETPVLLISGSRDDQYPPSMVHLSEQHFTHKYKKRLWTRHTMPKRHEMIASRDEMQHVMMFFSEHLYLRNIALEERSDLIEITPQRR</sequence>
<gene>
    <name evidence="3" type="ORF">Poli38472_013512</name>
</gene>
<dbReference type="OrthoDB" id="437457at2759"/>
<feature type="domain" description="Phospholipase/carboxylesterase/thioesterase" evidence="2">
    <location>
        <begin position="80"/>
        <end position="294"/>
    </location>
</feature>
<comment type="caution">
    <text evidence="3">The sequence shown here is derived from an EMBL/GenBank/DDBJ whole genome shotgun (WGS) entry which is preliminary data.</text>
</comment>
<dbReference type="Pfam" id="PF02230">
    <property type="entry name" value="Abhydrolase_2"/>
    <property type="match status" value="1"/>
</dbReference>
<protein>
    <recommendedName>
        <fullName evidence="2">Phospholipase/carboxylesterase/thioesterase domain-containing protein</fullName>
    </recommendedName>
</protein>
<dbReference type="PANTHER" id="PTHR10655:SF70">
    <property type="entry name" value="PHOSPHOLIPASE_CARBOXYLESTERASE_THIOESTERASE DOMAIN-CONTAINING PROTEIN"/>
    <property type="match status" value="1"/>
</dbReference>